<dbReference type="EMBL" id="GIFC01008833">
    <property type="protein sequence ID" value="MXU90916.1"/>
    <property type="molecule type" value="Transcribed_RNA"/>
</dbReference>
<name>A0A6B0UMM3_IXORI</name>
<dbReference type="AlphaFoldDB" id="A0A6B0UMM3"/>
<sequence>MYYFTLFTLVRFSVFTLGDVFSTWRRFPLLFFINVYFIQIIQFQSFMIFFTYSNTTVHLSFWRLSLFYTVYLVVIFHFCNYVRIWWFLKLMDSFVGLRHQDLFHFQGSAVSGVSVQHT</sequence>
<keyword evidence="1" id="KW-0812">Transmembrane</keyword>
<accession>A0A6B0UMM3</accession>
<keyword evidence="1" id="KW-1133">Transmembrane helix</keyword>
<evidence type="ECO:0000313" key="2">
    <source>
        <dbReference type="EMBL" id="MXU90916.1"/>
    </source>
</evidence>
<proteinExistence type="predicted"/>
<reference evidence="2" key="1">
    <citation type="submission" date="2019-12" db="EMBL/GenBank/DDBJ databases">
        <title>An insight into the sialome of adult female Ixodes ricinus ticks feeding for 6 days.</title>
        <authorList>
            <person name="Perner J."/>
            <person name="Ribeiro J.M.C."/>
        </authorList>
    </citation>
    <scope>NUCLEOTIDE SEQUENCE</scope>
    <source>
        <strain evidence="2">Semi-engorged</strain>
        <tissue evidence="2">Salivary glands</tissue>
    </source>
</reference>
<protein>
    <submittedName>
        <fullName evidence="2">Putative secreted protein</fullName>
    </submittedName>
</protein>
<feature type="transmembrane region" description="Helical" evidence="1">
    <location>
        <begin position="31"/>
        <end position="53"/>
    </location>
</feature>
<evidence type="ECO:0000256" key="1">
    <source>
        <dbReference type="SAM" id="Phobius"/>
    </source>
</evidence>
<organism evidence="2">
    <name type="scientific">Ixodes ricinus</name>
    <name type="common">Common tick</name>
    <name type="synonym">Acarus ricinus</name>
    <dbReference type="NCBI Taxonomy" id="34613"/>
    <lineage>
        <taxon>Eukaryota</taxon>
        <taxon>Metazoa</taxon>
        <taxon>Ecdysozoa</taxon>
        <taxon>Arthropoda</taxon>
        <taxon>Chelicerata</taxon>
        <taxon>Arachnida</taxon>
        <taxon>Acari</taxon>
        <taxon>Parasitiformes</taxon>
        <taxon>Ixodida</taxon>
        <taxon>Ixodoidea</taxon>
        <taxon>Ixodidae</taxon>
        <taxon>Ixodinae</taxon>
        <taxon>Ixodes</taxon>
    </lineage>
</organism>
<keyword evidence="1" id="KW-0472">Membrane</keyword>
<feature type="transmembrane region" description="Helical" evidence="1">
    <location>
        <begin position="65"/>
        <end position="88"/>
    </location>
</feature>